<dbReference type="InParanoid" id="A0A7J7DBU6"/>
<feature type="transmembrane region" description="Helical" evidence="1">
    <location>
        <begin position="34"/>
        <end position="53"/>
    </location>
</feature>
<name>A0A7J7DBU6_TRIWF</name>
<evidence type="ECO:0000256" key="1">
    <source>
        <dbReference type="SAM" id="Phobius"/>
    </source>
</evidence>
<keyword evidence="1" id="KW-1133">Transmembrane helix</keyword>
<accession>A0A7J7DBU6</accession>
<feature type="transmembrane region" description="Helical" evidence="1">
    <location>
        <begin position="6"/>
        <end position="27"/>
    </location>
</feature>
<dbReference type="EMBL" id="JAAARO010000008">
    <property type="protein sequence ID" value="KAF5743813.1"/>
    <property type="molecule type" value="Genomic_DNA"/>
</dbReference>
<gene>
    <name evidence="2" type="ORF">HS088_TW08G00401</name>
</gene>
<sequence length="107" mass="12356">MAMRDVGLNSVLGAECRFCPFFTWFIISEMTEKCAYLLFLIWVAFLTVCGPFVNSLSAHEAKQEPRKFEAQVKLCSDWELKLSAITRKESMIASDKRKTANYYLKKN</sequence>
<evidence type="ECO:0000313" key="2">
    <source>
        <dbReference type="EMBL" id="KAF5743813.1"/>
    </source>
</evidence>
<keyword evidence="1" id="KW-0812">Transmembrane</keyword>
<keyword evidence="3" id="KW-1185">Reference proteome</keyword>
<evidence type="ECO:0000313" key="3">
    <source>
        <dbReference type="Proteomes" id="UP000593562"/>
    </source>
</evidence>
<dbReference type="AlphaFoldDB" id="A0A7J7DBU6"/>
<proteinExistence type="predicted"/>
<protein>
    <submittedName>
        <fullName evidence="2">Uncharacterized protein</fullName>
    </submittedName>
</protein>
<organism evidence="2 3">
    <name type="scientific">Tripterygium wilfordii</name>
    <name type="common">Thunder God vine</name>
    <dbReference type="NCBI Taxonomy" id="458696"/>
    <lineage>
        <taxon>Eukaryota</taxon>
        <taxon>Viridiplantae</taxon>
        <taxon>Streptophyta</taxon>
        <taxon>Embryophyta</taxon>
        <taxon>Tracheophyta</taxon>
        <taxon>Spermatophyta</taxon>
        <taxon>Magnoliopsida</taxon>
        <taxon>eudicotyledons</taxon>
        <taxon>Gunneridae</taxon>
        <taxon>Pentapetalae</taxon>
        <taxon>rosids</taxon>
        <taxon>fabids</taxon>
        <taxon>Celastrales</taxon>
        <taxon>Celastraceae</taxon>
        <taxon>Tripterygium</taxon>
    </lineage>
</organism>
<reference evidence="2 3" key="1">
    <citation type="journal article" date="2020" name="Nat. Commun.">
        <title>Genome of Tripterygium wilfordii and identification of cytochrome P450 involved in triptolide biosynthesis.</title>
        <authorList>
            <person name="Tu L."/>
            <person name="Su P."/>
            <person name="Zhang Z."/>
            <person name="Gao L."/>
            <person name="Wang J."/>
            <person name="Hu T."/>
            <person name="Zhou J."/>
            <person name="Zhang Y."/>
            <person name="Zhao Y."/>
            <person name="Liu Y."/>
            <person name="Song Y."/>
            <person name="Tong Y."/>
            <person name="Lu Y."/>
            <person name="Yang J."/>
            <person name="Xu C."/>
            <person name="Jia M."/>
            <person name="Peters R.J."/>
            <person name="Huang L."/>
            <person name="Gao W."/>
        </authorList>
    </citation>
    <scope>NUCLEOTIDE SEQUENCE [LARGE SCALE GENOMIC DNA]</scope>
    <source>
        <strain evidence="3">cv. XIE 37</strain>
        <tissue evidence="2">Leaf</tissue>
    </source>
</reference>
<dbReference type="Proteomes" id="UP000593562">
    <property type="component" value="Unassembled WGS sequence"/>
</dbReference>
<keyword evidence="1" id="KW-0472">Membrane</keyword>
<comment type="caution">
    <text evidence="2">The sequence shown here is derived from an EMBL/GenBank/DDBJ whole genome shotgun (WGS) entry which is preliminary data.</text>
</comment>